<dbReference type="SUPFAM" id="SSF54593">
    <property type="entry name" value="Glyoxalase/Bleomycin resistance protein/Dihydroxybiphenyl dioxygenase"/>
    <property type="match status" value="1"/>
</dbReference>
<gene>
    <name evidence="2" type="ORF">A9Q02_09250</name>
</gene>
<dbReference type="PANTHER" id="PTHR36503">
    <property type="entry name" value="BLR2520 PROTEIN"/>
    <property type="match status" value="1"/>
</dbReference>
<dbReference type="EMBL" id="LYXE01000036">
    <property type="protein sequence ID" value="PDW00567.1"/>
    <property type="molecule type" value="Genomic_DNA"/>
</dbReference>
<protein>
    <submittedName>
        <fullName evidence="2">Glyoxalase</fullName>
    </submittedName>
</protein>
<evidence type="ECO:0000313" key="3">
    <source>
        <dbReference type="Proteomes" id="UP000220922"/>
    </source>
</evidence>
<reference evidence="2 3" key="1">
    <citation type="submission" date="2016-05" db="EMBL/GenBank/DDBJ databases">
        <authorList>
            <person name="Lavstsen T."/>
            <person name="Jespersen J.S."/>
        </authorList>
    </citation>
    <scope>NUCLEOTIDE SEQUENCE [LARGE SCALE GENOMIC DNA]</scope>
    <source>
        <strain evidence="2 3">B7-9</strain>
    </source>
</reference>
<dbReference type="InterPro" id="IPR037523">
    <property type="entry name" value="VOC_core"/>
</dbReference>
<dbReference type="PROSITE" id="PS51819">
    <property type="entry name" value="VOC"/>
    <property type="match status" value="1"/>
</dbReference>
<dbReference type="AlphaFoldDB" id="A0A2H3KYB9"/>
<dbReference type="Pfam" id="PF00903">
    <property type="entry name" value="Glyoxalase"/>
    <property type="match status" value="1"/>
</dbReference>
<dbReference type="RefSeq" id="WP_097650896.1">
    <property type="nucleotide sequence ID" value="NZ_LYXE01000036.1"/>
</dbReference>
<comment type="caution">
    <text evidence="2">The sequence shown here is derived from an EMBL/GenBank/DDBJ whole genome shotgun (WGS) entry which is preliminary data.</text>
</comment>
<feature type="domain" description="VOC" evidence="1">
    <location>
        <begin position="2"/>
        <end position="116"/>
    </location>
</feature>
<dbReference type="Proteomes" id="UP000220922">
    <property type="component" value="Unassembled WGS sequence"/>
</dbReference>
<dbReference type="CDD" id="cd06587">
    <property type="entry name" value="VOC"/>
    <property type="match status" value="1"/>
</dbReference>
<dbReference type="OrthoDB" id="9812656at2"/>
<name>A0A2H3KYB9_9CHLR</name>
<evidence type="ECO:0000313" key="2">
    <source>
        <dbReference type="EMBL" id="PDW00567.1"/>
    </source>
</evidence>
<organism evidence="2 3">
    <name type="scientific">Candidatus Chloroploca asiatica</name>
    <dbReference type="NCBI Taxonomy" id="1506545"/>
    <lineage>
        <taxon>Bacteria</taxon>
        <taxon>Bacillati</taxon>
        <taxon>Chloroflexota</taxon>
        <taxon>Chloroflexia</taxon>
        <taxon>Chloroflexales</taxon>
        <taxon>Chloroflexineae</taxon>
        <taxon>Oscillochloridaceae</taxon>
        <taxon>Candidatus Chloroploca</taxon>
    </lineage>
</organism>
<dbReference type="InterPro" id="IPR029068">
    <property type="entry name" value="Glyas_Bleomycin-R_OHBP_Dase"/>
</dbReference>
<keyword evidence="3" id="KW-1185">Reference proteome</keyword>
<sequence length="121" mass="13950">MFDSHILFFPVADLSRSYQFYHHILGLKLVLDQGGIQIYQVAPGAFVGLCQHEQGPLAPDDRLILTLVTHEVDPWYERLATGGVSVDAPPRENPRYQIYHFFARDPDGYRVEIQRFLHPFP</sequence>
<accession>A0A2H3KYB9</accession>
<dbReference type="Gene3D" id="3.10.180.10">
    <property type="entry name" value="2,3-Dihydroxybiphenyl 1,2-Dioxygenase, domain 1"/>
    <property type="match status" value="1"/>
</dbReference>
<proteinExistence type="predicted"/>
<dbReference type="InterPro" id="IPR004360">
    <property type="entry name" value="Glyas_Fos-R_dOase_dom"/>
</dbReference>
<evidence type="ECO:0000259" key="1">
    <source>
        <dbReference type="PROSITE" id="PS51819"/>
    </source>
</evidence>
<dbReference type="PANTHER" id="PTHR36503:SF3">
    <property type="entry name" value="BLR0126 PROTEIN"/>
    <property type="match status" value="1"/>
</dbReference>